<feature type="compositionally biased region" description="Polar residues" evidence="1">
    <location>
        <begin position="14"/>
        <end position="29"/>
    </location>
</feature>
<proteinExistence type="predicted"/>
<organism evidence="2">
    <name type="scientific">Arundo donax</name>
    <name type="common">Giant reed</name>
    <name type="synonym">Donax arundinaceus</name>
    <dbReference type="NCBI Taxonomy" id="35708"/>
    <lineage>
        <taxon>Eukaryota</taxon>
        <taxon>Viridiplantae</taxon>
        <taxon>Streptophyta</taxon>
        <taxon>Embryophyta</taxon>
        <taxon>Tracheophyta</taxon>
        <taxon>Spermatophyta</taxon>
        <taxon>Magnoliopsida</taxon>
        <taxon>Liliopsida</taxon>
        <taxon>Poales</taxon>
        <taxon>Poaceae</taxon>
        <taxon>PACMAD clade</taxon>
        <taxon>Arundinoideae</taxon>
        <taxon>Arundineae</taxon>
        <taxon>Arundo</taxon>
    </lineage>
</organism>
<dbReference type="AlphaFoldDB" id="A0A0A9FNY8"/>
<protein>
    <submittedName>
        <fullName evidence="2">Uncharacterized protein</fullName>
    </submittedName>
</protein>
<evidence type="ECO:0000256" key="1">
    <source>
        <dbReference type="SAM" id="MobiDB-lite"/>
    </source>
</evidence>
<reference evidence="2" key="1">
    <citation type="submission" date="2014-09" db="EMBL/GenBank/DDBJ databases">
        <authorList>
            <person name="Magalhaes I.L.F."/>
            <person name="Oliveira U."/>
            <person name="Santos F.R."/>
            <person name="Vidigal T.H.D.A."/>
            <person name="Brescovit A.D."/>
            <person name="Santos A.J."/>
        </authorList>
    </citation>
    <scope>NUCLEOTIDE SEQUENCE</scope>
    <source>
        <tissue evidence="2">Shoot tissue taken approximately 20 cm above the soil surface</tissue>
    </source>
</reference>
<dbReference type="EMBL" id="GBRH01187888">
    <property type="protein sequence ID" value="JAE10008.1"/>
    <property type="molecule type" value="Transcribed_RNA"/>
</dbReference>
<name>A0A0A9FNY8_ARUDO</name>
<accession>A0A0A9FNY8</accession>
<feature type="region of interest" description="Disordered" evidence="1">
    <location>
        <begin position="1"/>
        <end position="29"/>
    </location>
</feature>
<feature type="compositionally biased region" description="Basic and acidic residues" evidence="1">
    <location>
        <begin position="1"/>
        <end position="11"/>
    </location>
</feature>
<evidence type="ECO:0000313" key="2">
    <source>
        <dbReference type="EMBL" id="JAE10008.1"/>
    </source>
</evidence>
<sequence length="29" mass="3257">MTCRKNTEKEMQYGCTSTAHEQESAFSGT</sequence>
<reference evidence="2" key="2">
    <citation type="journal article" date="2015" name="Data Brief">
        <title>Shoot transcriptome of the giant reed, Arundo donax.</title>
        <authorList>
            <person name="Barrero R.A."/>
            <person name="Guerrero F.D."/>
            <person name="Moolhuijzen P."/>
            <person name="Goolsby J.A."/>
            <person name="Tidwell J."/>
            <person name="Bellgard S.E."/>
            <person name="Bellgard M.I."/>
        </authorList>
    </citation>
    <scope>NUCLEOTIDE SEQUENCE</scope>
    <source>
        <tissue evidence="2">Shoot tissue taken approximately 20 cm above the soil surface</tissue>
    </source>
</reference>